<dbReference type="OrthoDB" id="9766361at2"/>
<accession>A0A1Q2HTJ7</accession>
<keyword evidence="2 5" id="KW-0812">Transmembrane</keyword>
<feature type="transmembrane region" description="Helical" evidence="5">
    <location>
        <begin position="29"/>
        <end position="48"/>
    </location>
</feature>
<dbReference type="KEGG" id="cgv:CGLAU_00860"/>
<feature type="transmembrane region" description="Helical" evidence="5">
    <location>
        <begin position="60"/>
        <end position="83"/>
    </location>
</feature>
<dbReference type="NCBIfam" id="NF033740">
    <property type="entry name" value="MarP_fam_protase"/>
    <property type="match status" value="1"/>
</dbReference>
<dbReference type="RefSeq" id="WP_095659058.1">
    <property type="nucleotide sequence ID" value="NZ_CP019688.1"/>
</dbReference>
<evidence type="ECO:0000313" key="6">
    <source>
        <dbReference type="EMBL" id="AQQ14166.1"/>
    </source>
</evidence>
<evidence type="ECO:0000256" key="3">
    <source>
        <dbReference type="ARBA" id="ARBA00022989"/>
    </source>
</evidence>
<feature type="transmembrane region" description="Helical" evidence="5">
    <location>
        <begin position="103"/>
        <end position="125"/>
    </location>
</feature>
<evidence type="ECO:0000256" key="1">
    <source>
        <dbReference type="ARBA" id="ARBA00004141"/>
    </source>
</evidence>
<dbReference type="GO" id="GO:0009403">
    <property type="term" value="P:toxin biosynthetic process"/>
    <property type="evidence" value="ECO:0007669"/>
    <property type="project" value="InterPro"/>
</dbReference>
<organism evidence="6 7">
    <name type="scientific">Corynebacterium glaucum</name>
    <dbReference type="NCBI Taxonomy" id="187491"/>
    <lineage>
        <taxon>Bacteria</taxon>
        <taxon>Bacillati</taxon>
        <taxon>Actinomycetota</taxon>
        <taxon>Actinomycetes</taxon>
        <taxon>Mycobacteriales</taxon>
        <taxon>Corynebacteriaceae</taxon>
        <taxon>Corynebacterium</taxon>
    </lineage>
</organism>
<comment type="subcellular location">
    <subcellularLocation>
        <location evidence="1">Membrane</location>
        <topology evidence="1">Multi-pass membrane protein</topology>
    </subcellularLocation>
</comment>
<dbReference type="PANTHER" id="PTHR43019:SF23">
    <property type="entry name" value="PROTEASE DO-LIKE 5, CHLOROPLASTIC"/>
    <property type="match status" value="1"/>
</dbReference>
<evidence type="ECO:0000256" key="5">
    <source>
        <dbReference type="SAM" id="Phobius"/>
    </source>
</evidence>
<name>A0A1Q2HTJ7_9CORY</name>
<dbReference type="InterPro" id="IPR009003">
    <property type="entry name" value="Peptidase_S1_PA"/>
</dbReference>
<dbReference type="InterPro" id="IPR003825">
    <property type="entry name" value="Colicin-V_CvpA"/>
</dbReference>
<evidence type="ECO:0000313" key="7">
    <source>
        <dbReference type="Proteomes" id="UP000217209"/>
    </source>
</evidence>
<sequence length="401" mass="41315">MQIVLDAALILLIVIAVIGGWRQGALSSILSAVGVVAGLVVGLALAPLAMGAADAQSLRVVILVTLVVLFVGVGNVVGAAAGAQLRNNVRRRSTQIVDSAVGAVFQALATALVVWFISIPLASALPGKTGDAIRNSSVLYGIDAVAPPNLSQLPARLAVMLDETGLPPLVSPFGSPRGGHVDAPDPDVLDQAVVKTARPAVVQVMGDSGSCQRRLMGTGFVIADDYVLTNAHVVAGTDSVALNTVVGVKRADVVFYDPDVDIAVLRAERLGIDPLAWHEETLANGDDAIVMGYPLSGPFEAAPARIRGRMNISGPDIYAQGRVQREAYTIRGVIRQGNSGGPLLTPEGEVVGMIFGASLDSTDTGYALTTQQVQERVGEISELVDPVDTQACVGAATGPAA</sequence>
<dbReference type="Proteomes" id="UP000217209">
    <property type="component" value="Chromosome"/>
</dbReference>
<dbReference type="InterPro" id="IPR043504">
    <property type="entry name" value="Peptidase_S1_PA_chymotrypsin"/>
</dbReference>
<proteinExistence type="predicted"/>
<dbReference type="Pfam" id="PF13365">
    <property type="entry name" value="Trypsin_2"/>
    <property type="match status" value="1"/>
</dbReference>
<dbReference type="AlphaFoldDB" id="A0A1Q2HTJ7"/>
<dbReference type="InterPro" id="IPR047680">
    <property type="entry name" value="MarP-like"/>
</dbReference>
<feature type="transmembrane region" description="Helical" evidence="5">
    <location>
        <begin position="7"/>
        <end position="23"/>
    </location>
</feature>
<dbReference type="Pfam" id="PF02674">
    <property type="entry name" value="Colicin_V"/>
    <property type="match status" value="1"/>
</dbReference>
<dbReference type="GO" id="GO:0016020">
    <property type="term" value="C:membrane"/>
    <property type="evidence" value="ECO:0007669"/>
    <property type="project" value="UniProtKB-SubCell"/>
</dbReference>
<protein>
    <submittedName>
        <fullName evidence="6">Serine protease</fullName>
        <ecNumber evidence="6">3.4.21.-</ecNumber>
    </submittedName>
</protein>
<dbReference type="EMBL" id="CP019688">
    <property type="protein sequence ID" value="AQQ14166.1"/>
    <property type="molecule type" value="Genomic_DNA"/>
</dbReference>
<evidence type="ECO:0000256" key="2">
    <source>
        <dbReference type="ARBA" id="ARBA00022692"/>
    </source>
</evidence>
<keyword evidence="3 5" id="KW-1133">Transmembrane helix</keyword>
<dbReference type="Gene3D" id="2.40.10.10">
    <property type="entry name" value="Trypsin-like serine proteases"/>
    <property type="match status" value="2"/>
</dbReference>
<dbReference type="GO" id="GO:0006508">
    <property type="term" value="P:proteolysis"/>
    <property type="evidence" value="ECO:0007669"/>
    <property type="project" value="UniProtKB-KW"/>
</dbReference>
<dbReference type="GO" id="GO:0008233">
    <property type="term" value="F:peptidase activity"/>
    <property type="evidence" value="ECO:0007669"/>
    <property type="project" value="UniProtKB-KW"/>
</dbReference>
<keyword evidence="4 5" id="KW-0472">Membrane</keyword>
<gene>
    <name evidence="6" type="ORF">CGLAU_00860</name>
</gene>
<keyword evidence="6" id="KW-0645">Protease</keyword>
<keyword evidence="7" id="KW-1185">Reference proteome</keyword>
<dbReference type="EC" id="3.4.21.-" evidence="6"/>
<evidence type="ECO:0000256" key="4">
    <source>
        <dbReference type="ARBA" id="ARBA00023136"/>
    </source>
</evidence>
<dbReference type="PANTHER" id="PTHR43019">
    <property type="entry name" value="SERINE ENDOPROTEASE DEGS"/>
    <property type="match status" value="1"/>
</dbReference>
<dbReference type="SUPFAM" id="SSF50494">
    <property type="entry name" value="Trypsin-like serine proteases"/>
    <property type="match status" value="1"/>
</dbReference>
<reference evidence="6 7" key="1">
    <citation type="submission" date="2016-12" db="EMBL/GenBank/DDBJ databases">
        <authorList>
            <person name="Song W.-J."/>
            <person name="Kurnit D.M."/>
        </authorList>
    </citation>
    <scope>NUCLEOTIDE SEQUENCE [LARGE SCALE GENOMIC DNA]</scope>
    <source>
        <strain evidence="6 7">DSM 30827</strain>
    </source>
</reference>
<keyword evidence="6" id="KW-0378">Hydrolase</keyword>